<organism evidence="8 9">
    <name type="scientific">Mycena venus</name>
    <dbReference type="NCBI Taxonomy" id="2733690"/>
    <lineage>
        <taxon>Eukaryota</taxon>
        <taxon>Fungi</taxon>
        <taxon>Dikarya</taxon>
        <taxon>Basidiomycota</taxon>
        <taxon>Agaricomycotina</taxon>
        <taxon>Agaricomycetes</taxon>
        <taxon>Agaricomycetidae</taxon>
        <taxon>Agaricales</taxon>
        <taxon>Marasmiineae</taxon>
        <taxon>Mycenaceae</taxon>
        <taxon>Mycena</taxon>
    </lineage>
</organism>
<dbReference type="AlphaFoldDB" id="A0A8H6Z4N1"/>
<evidence type="ECO:0000313" key="9">
    <source>
        <dbReference type="Proteomes" id="UP000620124"/>
    </source>
</evidence>
<evidence type="ECO:0000259" key="7">
    <source>
        <dbReference type="Pfam" id="PF05699"/>
    </source>
</evidence>
<dbReference type="GO" id="GO:0008270">
    <property type="term" value="F:zinc ion binding"/>
    <property type="evidence" value="ECO:0007669"/>
    <property type="project" value="UniProtKB-KW"/>
</dbReference>
<keyword evidence="3" id="KW-0863">Zinc-finger</keyword>
<dbReference type="GO" id="GO:0046983">
    <property type="term" value="F:protein dimerization activity"/>
    <property type="evidence" value="ECO:0007669"/>
    <property type="project" value="InterPro"/>
</dbReference>
<dbReference type="OrthoDB" id="3010994at2759"/>
<evidence type="ECO:0000256" key="3">
    <source>
        <dbReference type="ARBA" id="ARBA00022771"/>
    </source>
</evidence>
<dbReference type="EMBL" id="JACAZI010000001">
    <property type="protein sequence ID" value="KAF7372498.1"/>
    <property type="molecule type" value="Genomic_DNA"/>
</dbReference>
<dbReference type="PANTHER" id="PTHR46481">
    <property type="entry name" value="ZINC FINGER BED DOMAIN-CONTAINING PROTEIN 4"/>
    <property type="match status" value="1"/>
</dbReference>
<dbReference type="Proteomes" id="UP000620124">
    <property type="component" value="Unassembled WGS sequence"/>
</dbReference>
<name>A0A8H6Z4N1_9AGAR</name>
<feature type="domain" description="HAT C-terminal dimerisation" evidence="7">
    <location>
        <begin position="945"/>
        <end position="1011"/>
    </location>
</feature>
<feature type="region of interest" description="Disordered" evidence="6">
    <location>
        <begin position="354"/>
        <end position="387"/>
    </location>
</feature>
<evidence type="ECO:0000256" key="6">
    <source>
        <dbReference type="SAM" id="MobiDB-lite"/>
    </source>
</evidence>
<comment type="subcellular location">
    <subcellularLocation>
        <location evidence="1">Nucleus</location>
    </subcellularLocation>
</comment>
<protein>
    <submittedName>
        <fullName evidence="8">Dimer-Tnp-hAT domain-containing protein</fullName>
    </submittedName>
</protein>
<evidence type="ECO:0000256" key="1">
    <source>
        <dbReference type="ARBA" id="ARBA00004123"/>
    </source>
</evidence>
<feature type="compositionally biased region" description="Polar residues" evidence="6">
    <location>
        <begin position="193"/>
        <end position="210"/>
    </location>
</feature>
<dbReference type="SUPFAM" id="SSF53098">
    <property type="entry name" value="Ribonuclease H-like"/>
    <property type="match status" value="1"/>
</dbReference>
<dbReference type="InterPro" id="IPR008906">
    <property type="entry name" value="HATC_C_dom"/>
</dbReference>
<feature type="compositionally biased region" description="Low complexity" evidence="6">
    <location>
        <begin position="274"/>
        <end position="285"/>
    </location>
</feature>
<dbReference type="GO" id="GO:0005634">
    <property type="term" value="C:nucleus"/>
    <property type="evidence" value="ECO:0007669"/>
    <property type="project" value="UniProtKB-SubCell"/>
</dbReference>
<feature type="region of interest" description="Disordered" evidence="6">
    <location>
        <begin position="1"/>
        <end position="37"/>
    </location>
</feature>
<feature type="compositionally biased region" description="Polar residues" evidence="6">
    <location>
        <begin position="26"/>
        <end position="37"/>
    </location>
</feature>
<sequence>MSSSNNTVPGKQRPHRNAFPSARVADSNNAEPPTAQQQRALDAVKVLTLIKKIEALAQLLPDPVKEASTEDNELHRMFTKTSGIDDSPWGTLNRQLDKLFGVDTRENGRLKHIRRGEHGMSFVATHLAGLDWKSGKYPLELVEIKLQRIVDEMEYLCATSAEIEAAQPSKPKQPMKKRPDATGGKGTGKTTEPAVTSKTKSQSTAVNSGEKSAPMAIDSDQDDPDYTLPKRGRLNLSEEEDDDFTMADAEQPATPVNPRKRKVLVIEGSVAAAKPADAPKKTNTAAPPPPEVIEIDDDDAPARKRGKRGPKSDTRLHFHEPVAVTSDGSKRWEFRCRHCKSSFIFARSISNKSSFEDEPKKPKLGNLSTHLRSHGNVPVPDDAKPGAPRNISAASAKIMEEFLKEGKLNPEVRRSQAGFLKVFSAWLLEDDLPFTTGETDGIQRLFDYMQVNFLLPSDTTVRNTLARIFSEMHELLRADLKMVKSKIAASTDTWTTRSMQYTFAGTILSWITEEWELVERVVDFHPIEDKEHEGQYAAYGLAKCLSDLQVLEKITNDVLVRTLSRLLMEKFDVQFTPANSQIRCIAHVVNLVVQKLLSALDEAADPKDDDYYAPSKDQPFHYDVNNDPIQRALETEPILVDVDDVEEERVDHADAALLSELADEFADLTPLKKLRLICTKICSSPQRRRAFRLIADEKYGDLIHAPHRRLASLLPVRDVKHRWNYTEAMITRARLLRAALDRWVLDHAELQPLFLLEKEWTMLEKLGNILTEFTNVTLQMSKSKTPTLPWVLPMYEQMLQHLTKASEDAGLPSALRLAAGTGLVKLKHYYNKAQNCQFYVIATILHPCLGLSWFAAQTDGKERMERAKVLFQHAYDSYKKIFGDEMRTNNTASAPVFTSRPAGSTSFLDRVCSFNVAAGLLPAVQVGELELFYAAPITYGTGTREGPLRWWKEFGVHFPVVSRMARDFLAIPATSVSVERLFSRSRHLCHEARSSMKAETITQSMLTKMWIKAGYLKY</sequence>
<reference evidence="8" key="1">
    <citation type="submission" date="2020-05" db="EMBL/GenBank/DDBJ databases">
        <title>Mycena genomes resolve the evolution of fungal bioluminescence.</title>
        <authorList>
            <person name="Tsai I.J."/>
        </authorList>
    </citation>
    <scope>NUCLEOTIDE SEQUENCE</scope>
    <source>
        <strain evidence="8">CCC161011</strain>
    </source>
</reference>
<proteinExistence type="predicted"/>
<evidence type="ECO:0000256" key="2">
    <source>
        <dbReference type="ARBA" id="ARBA00022723"/>
    </source>
</evidence>
<feature type="region of interest" description="Disordered" evidence="6">
    <location>
        <begin position="274"/>
        <end position="314"/>
    </location>
</feature>
<dbReference type="InterPro" id="IPR012337">
    <property type="entry name" value="RNaseH-like_sf"/>
</dbReference>
<evidence type="ECO:0000313" key="8">
    <source>
        <dbReference type="EMBL" id="KAF7372498.1"/>
    </source>
</evidence>
<dbReference type="PANTHER" id="PTHR46481:SF10">
    <property type="entry name" value="ZINC FINGER BED DOMAIN-CONTAINING PROTEIN 39"/>
    <property type="match status" value="1"/>
</dbReference>
<keyword evidence="2" id="KW-0479">Metal-binding</keyword>
<comment type="caution">
    <text evidence="8">The sequence shown here is derived from an EMBL/GenBank/DDBJ whole genome shotgun (WGS) entry which is preliminary data.</text>
</comment>
<accession>A0A8H6Z4N1</accession>
<feature type="region of interest" description="Disordered" evidence="6">
    <location>
        <begin position="166"/>
        <end position="231"/>
    </location>
</feature>
<evidence type="ECO:0000256" key="4">
    <source>
        <dbReference type="ARBA" id="ARBA00022833"/>
    </source>
</evidence>
<keyword evidence="5" id="KW-0539">Nucleus</keyword>
<evidence type="ECO:0000256" key="5">
    <source>
        <dbReference type="ARBA" id="ARBA00023242"/>
    </source>
</evidence>
<gene>
    <name evidence="8" type="ORF">MVEN_00111600</name>
</gene>
<keyword evidence="9" id="KW-1185">Reference proteome</keyword>
<dbReference type="Pfam" id="PF05699">
    <property type="entry name" value="Dimer_Tnp_hAT"/>
    <property type="match status" value="1"/>
</dbReference>
<keyword evidence="4" id="KW-0862">Zinc</keyword>
<dbReference type="InterPro" id="IPR052035">
    <property type="entry name" value="ZnF_BED_domain_contain"/>
</dbReference>